<proteinExistence type="predicted"/>
<sequence>QHKGKLDFYMLRGILSVVRSWPQRRKTPFRPRELEAQGVFGILSKSTTFMQDKVKEAWIVESIGKRPRWQDTFIGLGMKYWGINKEIPPILLDYQIHWHTPNPELKLLLQKIEAKYGKTEAQEIQTTGIVDIKDIEEYREKLYFTIYNTKGIRIIAPFLEFIIGKNIDFTIWLQKLIGFIEEPLQVCLTEANVRIPKTKKYYYHGVKYECVVEFDPDPFKCLPIEKDKGPSGIHEFKIYSGEGSGVIDARYIVTEYSDDYTYEQ</sequence>
<dbReference type="AlphaFoldDB" id="X1T9L3"/>
<comment type="caution">
    <text evidence="1">The sequence shown here is derived from an EMBL/GenBank/DDBJ whole genome shotgun (WGS) entry which is preliminary data.</text>
</comment>
<gene>
    <name evidence="1" type="ORF">S12H4_39514</name>
</gene>
<feature type="non-terminal residue" evidence="1">
    <location>
        <position position="264"/>
    </location>
</feature>
<organism evidence="1">
    <name type="scientific">marine sediment metagenome</name>
    <dbReference type="NCBI Taxonomy" id="412755"/>
    <lineage>
        <taxon>unclassified sequences</taxon>
        <taxon>metagenomes</taxon>
        <taxon>ecological metagenomes</taxon>
    </lineage>
</organism>
<evidence type="ECO:0000313" key="1">
    <source>
        <dbReference type="EMBL" id="GAI88076.1"/>
    </source>
</evidence>
<feature type="non-terminal residue" evidence="1">
    <location>
        <position position="1"/>
    </location>
</feature>
<dbReference type="EMBL" id="BARW01023884">
    <property type="protein sequence ID" value="GAI88076.1"/>
    <property type="molecule type" value="Genomic_DNA"/>
</dbReference>
<accession>X1T9L3</accession>
<reference evidence="1" key="1">
    <citation type="journal article" date="2014" name="Front. Microbiol.">
        <title>High frequency of phylogenetically diverse reductive dehalogenase-homologous genes in deep subseafloor sedimentary metagenomes.</title>
        <authorList>
            <person name="Kawai M."/>
            <person name="Futagami T."/>
            <person name="Toyoda A."/>
            <person name="Takaki Y."/>
            <person name="Nishi S."/>
            <person name="Hori S."/>
            <person name="Arai W."/>
            <person name="Tsubouchi T."/>
            <person name="Morono Y."/>
            <person name="Uchiyama I."/>
            <person name="Ito T."/>
            <person name="Fujiyama A."/>
            <person name="Inagaki F."/>
            <person name="Takami H."/>
        </authorList>
    </citation>
    <scope>NUCLEOTIDE SEQUENCE</scope>
    <source>
        <strain evidence="1">Expedition CK06-06</strain>
    </source>
</reference>
<protein>
    <submittedName>
        <fullName evidence="1">Uncharacterized protein</fullName>
    </submittedName>
</protein>
<name>X1T9L3_9ZZZZ</name>